<dbReference type="InterPro" id="IPR036291">
    <property type="entry name" value="NAD(P)-bd_dom_sf"/>
</dbReference>
<gene>
    <name evidence="2" type="ORF">Airi01_051830</name>
</gene>
<reference evidence="2" key="1">
    <citation type="submission" date="2023-03" db="EMBL/GenBank/DDBJ databases">
        <title>Actinoallomurus iriomotensis NBRC 103681.</title>
        <authorList>
            <person name="Ichikawa N."/>
            <person name="Sato H."/>
            <person name="Tonouchi N."/>
        </authorList>
    </citation>
    <scope>NUCLEOTIDE SEQUENCE</scope>
    <source>
        <strain evidence="2">NBRC 103681</strain>
    </source>
</reference>
<protein>
    <submittedName>
        <fullName evidence="2">Uncharacterized protein</fullName>
    </submittedName>
</protein>
<dbReference type="Gene3D" id="3.40.50.720">
    <property type="entry name" value="NAD(P)-binding Rossmann-like Domain"/>
    <property type="match status" value="1"/>
</dbReference>
<dbReference type="CDD" id="cd05233">
    <property type="entry name" value="SDR_c"/>
    <property type="match status" value="1"/>
</dbReference>
<accession>A0A9W6RIW4</accession>
<dbReference type="Pfam" id="PF00106">
    <property type="entry name" value="adh_short"/>
    <property type="match status" value="1"/>
</dbReference>
<dbReference type="AlphaFoldDB" id="A0A9W6RIW4"/>
<dbReference type="PRINTS" id="PR00081">
    <property type="entry name" value="GDHRDH"/>
</dbReference>
<dbReference type="Proteomes" id="UP001165135">
    <property type="component" value="Unassembled WGS sequence"/>
</dbReference>
<sequence>MNIQKVIAITGAGRGLGRALALGLAAEGARIALLERDGADLDAVAREIEQSVPSAEEPLALKCNVTDEAAVAEAVGAIDGRWGRIDALVSNAGLMLPAEKLRLLHADIRDVRRLTDTPGMRGTVEDGYAERVASAYPGGRVDRPEDIVPFVRFLCADESMHLSGTLLPIRPVTG</sequence>
<organism evidence="2 3">
    <name type="scientific">Actinoallomurus iriomotensis</name>
    <dbReference type="NCBI Taxonomy" id="478107"/>
    <lineage>
        <taxon>Bacteria</taxon>
        <taxon>Bacillati</taxon>
        <taxon>Actinomycetota</taxon>
        <taxon>Actinomycetes</taxon>
        <taxon>Streptosporangiales</taxon>
        <taxon>Thermomonosporaceae</taxon>
        <taxon>Actinoallomurus</taxon>
    </lineage>
</organism>
<dbReference type="GO" id="GO:0030497">
    <property type="term" value="P:fatty acid elongation"/>
    <property type="evidence" value="ECO:0007669"/>
    <property type="project" value="TreeGrafter"/>
</dbReference>
<dbReference type="PANTHER" id="PTHR42760">
    <property type="entry name" value="SHORT-CHAIN DEHYDROGENASES/REDUCTASES FAMILY MEMBER"/>
    <property type="match status" value="1"/>
</dbReference>
<comment type="similarity">
    <text evidence="1">Belongs to the short-chain dehydrogenases/reductases (SDR) family.</text>
</comment>
<evidence type="ECO:0000313" key="3">
    <source>
        <dbReference type="Proteomes" id="UP001165135"/>
    </source>
</evidence>
<dbReference type="InterPro" id="IPR002347">
    <property type="entry name" value="SDR_fam"/>
</dbReference>
<evidence type="ECO:0000256" key="1">
    <source>
        <dbReference type="ARBA" id="ARBA00006484"/>
    </source>
</evidence>
<comment type="caution">
    <text evidence="2">The sequence shown here is derived from an EMBL/GenBank/DDBJ whole genome shotgun (WGS) entry which is preliminary data.</text>
</comment>
<dbReference type="PANTHER" id="PTHR42760:SF40">
    <property type="entry name" value="3-OXOACYL-[ACYL-CARRIER-PROTEIN] REDUCTASE, CHLOROPLASTIC"/>
    <property type="match status" value="1"/>
</dbReference>
<proteinExistence type="inferred from homology"/>
<name>A0A9W6RIW4_9ACTN</name>
<dbReference type="SUPFAM" id="SSF51735">
    <property type="entry name" value="NAD(P)-binding Rossmann-fold domains"/>
    <property type="match status" value="1"/>
</dbReference>
<dbReference type="GO" id="GO:0016616">
    <property type="term" value="F:oxidoreductase activity, acting on the CH-OH group of donors, NAD or NADP as acceptor"/>
    <property type="evidence" value="ECO:0007669"/>
    <property type="project" value="TreeGrafter"/>
</dbReference>
<dbReference type="EMBL" id="BSTJ01000006">
    <property type="protein sequence ID" value="GLY76916.1"/>
    <property type="molecule type" value="Genomic_DNA"/>
</dbReference>
<dbReference type="RefSeq" id="WP_285625710.1">
    <property type="nucleotide sequence ID" value="NZ_BSTJ01000006.1"/>
</dbReference>
<evidence type="ECO:0000313" key="2">
    <source>
        <dbReference type="EMBL" id="GLY76916.1"/>
    </source>
</evidence>